<feature type="transmembrane region" description="Helical" evidence="2">
    <location>
        <begin position="244"/>
        <end position="262"/>
    </location>
</feature>
<dbReference type="EMBL" id="CP002659">
    <property type="protein sequence ID" value="AEC02640.1"/>
    <property type="molecule type" value="Genomic_DNA"/>
</dbReference>
<dbReference type="eggNOG" id="COG1266">
    <property type="taxonomic scope" value="Bacteria"/>
</dbReference>
<feature type="transmembrane region" description="Helical" evidence="2">
    <location>
        <begin position="190"/>
        <end position="208"/>
    </location>
</feature>
<keyword evidence="2" id="KW-0812">Transmembrane</keyword>
<name>F4GI42_PARC1</name>
<keyword evidence="5" id="KW-1185">Reference proteome</keyword>
<sequence>MDEPTHRKKHQDKTPSRSSGGPGRGAIAVAWIGLLVLLIVSSLLVPDITRLMNRLGVNWKITSLAAILFPYVVTGLGSIAYGSVLPRHQLLRLFTDNRTWDRGLLRLSAAVYTAFLCLTTLLHWAFMPGSYRLLAFFSPDSPSPDIILIMWGLALVLIPMQTSVEEILFRLMPARFFYPLPWHLPGYPKGRIGLSLFSALLFVLPHLANPEVTGASNAAPVIFFYALFGFGVMYLSLVHKGFEIALGIHAANNLMAVFIVSYPDSALPAYPLLMAQGKADSWWGVIQLALSLITVAVVSHLRRRKTSSAVLSASGFSDSVVSDSSP</sequence>
<evidence type="ECO:0000313" key="4">
    <source>
        <dbReference type="EMBL" id="AEC02640.1"/>
    </source>
</evidence>
<keyword evidence="2" id="KW-0472">Membrane</keyword>
<feature type="transmembrane region" description="Helical" evidence="2">
    <location>
        <begin position="104"/>
        <end position="126"/>
    </location>
</feature>
<gene>
    <name evidence="4" type="ordered locus">Spico_1436</name>
</gene>
<evidence type="ECO:0000256" key="1">
    <source>
        <dbReference type="SAM" id="MobiDB-lite"/>
    </source>
</evidence>
<dbReference type="GO" id="GO:0080120">
    <property type="term" value="P:CAAX-box protein maturation"/>
    <property type="evidence" value="ECO:0007669"/>
    <property type="project" value="UniProtKB-ARBA"/>
</dbReference>
<dbReference type="InterPro" id="IPR003675">
    <property type="entry name" value="Rce1/LyrA-like_dom"/>
</dbReference>
<dbReference type="KEGG" id="scc:Spico_1436"/>
<dbReference type="RefSeq" id="WP_013740035.1">
    <property type="nucleotide sequence ID" value="NC_015436.1"/>
</dbReference>
<dbReference type="Pfam" id="PF02517">
    <property type="entry name" value="Rce1-like"/>
    <property type="match status" value="1"/>
</dbReference>
<dbReference type="HOGENOM" id="CLU_052492_2_0_12"/>
<protein>
    <submittedName>
        <fullName evidence="4">Abortive infection protein</fullName>
    </submittedName>
</protein>
<feature type="transmembrane region" description="Helical" evidence="2">
    <location>
        <begin position="21"/>
        <end position="44"/>
    </location>
</feature>
<reference evidence="4 5" key="2">
    <citation type="journal article" date="2012" name="Stand. Genomic Sci.">
        <title>Complete genome sequence of the termite hindgut bacterium Spirochaeta coccoides type strain (SPN1(T)), reclassification in the genus Sphaerochaeta as Sphaerochaeta coccoides comb. nov. and emendations of the family Spirochaetaceae and the genus Sphaerochaeta.</title>
        <authorList>
            <person name="Abt B."/>
            <person name="Han C."/>
            <person name="Scheuner C."/>
            <person name="Lu M."/>
            <person name="Lapidus A."/>
            <person name="Nolan M."/>
            <person name="Lucas S."/>
            <person name="Hammon N."/>
            <person name="Deshpande S."/>
            <person name="Cheng J.F."/>
            <person name="Tapia R."/>
            <person name="Goodwin L.A."/>
            <person name="Pitluck S."/>
            <person name="Liolios K."/>
            <person name="Pagani I."/>
            <person name="Ivanova N."/>
            <person name="Mavromatis K."/>
            <person name="Mikhailova N."/>
            <person name="Huntemann M."/>
            <person name="Pati A."/>
            <person name="Chen A."/>
            <person name="Palaniappan K."/>
            <person name="Land M."/>
            <person name="Hauser L."/>
            <person name="Brambilla E.M."/>
            <person name="Rohde M."/>
            <person name="Spring S."/>
            <person name="Gronow S."/>
            <person name="Goker M."/>
            <person name="Woyke T."/>
            <person name="Bristow J."/>
            <person name="Eisen J.A."/>
            <person name="Markowitz V."/>
            <person name="Hugenholtz P."/>
            <person name="Kyrpides N.C."/>
            <person name="Klenk H.P."/>
            <person name="Detter J.C."/>
        </authorList>
    </citation>
    <scope>NUCLEOTIDE SEQUENCE [LARGE SCALE GENOMIC DNA]</scope>
    <source>
        <strain evidence="5">ATCC BAA-1237 / DSM 17374 / SPN1</strain>
    </source>
</reference>
<feature type="compositionally biased region" description="Basic residues" evidence="1">
    <location>
        <begin position="1"/>
        <end position="11"/>
    </location>
</feature>
<feature type="transmembrane region" description="Helical" evidence="2">
    <location>
        <begin position="64"/>
        <end position="84"/>
    </location>
</feature>
<evidence type="ECO:0000256" key="2">
    <source>
        <dbReference type="SAM" id="Phobius"/>
    </source>
</evidence>
<dbReference type="GO" id="GO:0004175">
    <property type="term" value="F:endopeptidase activity"/>
    <property type="evidence" value="ECO:0007669"/>
    <property type="project" value="UniProtKB-ARBA"/>
</dbReference>
<dbReference type="Proteomes" id="UP000007939">
    <property type="component" value="Chromosome"/>
</dbReference>
<proteinExistence type="predicted"/>
<dbReference type="AlphaFoldDB" id="F4GI42"/>
<feature type="transmembrane region" description="Helical" evidence="2">
    <location>
        <begin position="282"/>
        <end position="301"/>
    </location>
</feature>
<feature type="domain" description="CAAX prenyl protease 2/Lysostaphin resistance protein A-like" evidence="3">
    <location>
        <begin position="151"/>
        <end position="255"/>
    </location>
</feature>
<reference evidence="5" key="1">
    <citation type="submission" date="2011-04" db="EMBL/GenBank/DDBJ databases">
        <title>The complete genome of Spirochaeta coccoides DSM 17374.</title>
        <authorList>
            <person name="Lucas S."/>
            <person name="Copeland A."/>
            <person name="Lapidus A."/>
            <person name="Bruce D."/>
            <person name="Goodwin L."/>
            <person name="Pitluck S."/>
            <person name="Peters L."/>
            <person name="Kyrpides N."/>
            <person name="Mavromatis K."/>
            <person name="Pagani I."/>
            <person name="Ivanova N."/>
            <person name="Ovchinnikova G."/>
            <person name="Lu M."/>
            <person name="Detter J.C."/>
            <person name="Tapia R."/>
            <person name="Han C."/>
            <person name="Land M."/>
            <person name="Hauser L."/>
            <person name="Markowitz V."/>
            <person name="Cheng J.-F."/>
            <person name="Hugenholtz P."/>
            <person name="Woyke T."/>
            <person name="Wu D."/>
            <person name="Spring S."/>
            <person name="Schroeder M."/>
            <person name="Brambilla E."/>
            <person name="Klenk H.-P."/>
            <person name="Eisen J.A."/>
        </authorList>
    </citation>
    <scope>NUCLEOTIDE SEQUENCE [LARGE SCALE GENOMIC DNA]</scope>
    <source>
        <strain evidence="5">ATCC BAA-1237 / DSM 17374 / SPN1</strain>
    </source>
</reference>
<evidence type="ECO:0000259" key="3">
    <source>
        <dbReference type="Pfam" id="PF02517"/>
    </source>
</evidence>
<feature type="transmembrane region" description="Helical" evidence="2">
    <location>
        <begin position="214"/>
        <end position="237"/>
    </location>
</feature>
<keyword evidence="2" id="KW-1133">Transmembrane helix</keyword>
<dbReference type="STRING" id="760011.Spico_1436"/>
<feature type="transmembrane region" description="Helical" evidence="2">
    <location>
        <begin position="146"/>
        <end position="169"/>
    </location>
</feature>
<feature type="region of interest" description="Disordered" evidence="1">
    <location>
        <begin position="1"/>
        <end position="23"/>
    </location>
</feature>
<evidence type="ECO:0000313" key="5">
    <source>
        <dbReference type="Proteomes" id="UP000007939"/>
    </source>
</evidence>
<accession>F4GI42</accession>
<organism evidence="4 5">
    <name type="scientific">Parasphaerochaeta coccoides (strain ATCC BAA-1237 / DSM 17374 / SPN1)</name>
    <name type="common">Sphaerochaeta coccoides</name>
    <dbReference type="NCBI Taxonomy" id="760011"/>
    <lineage>
        <taxon>Bacteria</taxon>
        <taxon>Pseudomonadati</taxon>
        <taxon>Spirochaetota</taxon>
        <taxon>Spirochaetia</taxon>
        <taxon>Spirochaetales</taxon>
        <taxon>Sphaerochaetaceae</taxon>
        <taxon>Parasphaerochaeta</taxon>
    </lineage>
</organism>